<dbReference type="InterPro" id="IPR032397">
    <property type="entry name" value="RHD_dimer"/>
</dbReference>
<feature type="region of interest" description="Disordered" evidence="1">
    <location>
        <begin position="45"/>
        <end position="65"/>
    </location>
</feature>
<dbReference type="Proteomes" id="UP001154078">
    <property type="component" value="Chromosome 7"/>
</dbReference>
<dbReference type="InterPro" id="IPR008967">
    <property type="entry name" value="p53-like_TF_DNA-bd_sf"/>
</dbReference>
<dbReference type="InterPro" id="IPR002909">
    <property type="entry name" value="IPT_dom"/>
</dbReference>
<dbReference type="SMART" id="SM00429">
    <property type="entry name" value="IPT"/>
    <property type="match status" value="1"/>
</dbReference>
<reference evidence="3" key="1">
    <citation type="submission" date="2021-12" db="EMBL/GenBank/DDBJ databases">
        <authorList>
            <person name="King R."/>
        </authorList>
    </citation>
    <scope>NUCLEOTIDE SEQUENCE</scope>
</reference>
<dbReference type="GO" id="GO:0033554">
    <property type="term" value="P:cellular response to stress"/>
    <property type="evidence" value="ECO:0007669"/>
    <property type="project" value="TreeGrafter"/>
</dbReference>
<dbReference type="InterPro" id="IPR013783">
    <property type="entry name" value="Ig-like_fold"/>
</dbReference>
<dbReference type="Pfam" id="PF00554">
    <property type="entry name" value="RHD_DNA_bind"/>
    <property type="match status" value="1"/>
</dbReference>
<dbReference type="InterPro" id="IPR037059">
    <property type="entry name" value="RHD_DNA_bind_dom_sf"/>
</dbReference>
<dbReference type="SUPFAM" id="SSF81296">
    <property type="entry name" value="E set domains"/>
    <property type="match status" value="1"/>
</dbReference>
<dbReference type="PRINTS" id="PR00057">
    <property type="entry name" value="NFKBTNSCPFCT"/>
</dbReference>
<dbReference type="FunFam" id="2.60.40.340:FF:000006">
    <property type="entry name" value="Dorsal isoform 1-B"/>
    <property type="match status" value="1"/>
</dbReference>
<dbReference type="PANTHER" id="PTHR24169:SF25">
    <property type="entry name" value="DORSAL-RELATED IMMUNITY FACTOR DIF-RELATED"/>
    <property type="match status" value="1"/>
</dbReference>
<dbReference type="OrthoDB" id="7881762at2759"/>
<gene>
    <name evidence="3" type="ORF">MELIAE_LOCUS10380</name>
</gene>
<dbReference type="Pfam" id="PF16179">
    <property type="entry name" value="RHD_dimer"/>
    <property type="match status" value="1"/>
</dbReference>
<evidence type="ECO:0000256" key="1">
    <source>
        <dbReference type="SAM" id="MobiDB-lite"/>
    </source>
</evidence>
<dbReference type="GO" id="GO:0005737">
    <property type="term" value="C:cytoplasm"/>
    <property type="evidence" value="ECO:0007669"/>
    <property type="project" value="InterPro"/>
</dbReference>
<dbReference type="InterPro" id="IPR011539">
    <property type="entry name" value="RHD_DNA_bind_dom"/>
</dbReference>
<dbReference type="InterPro" id="IPR030492">
    <property type="entry name" value="RHD_CS"/>
</dbReference>
<dbReference type="PANTHER" id="PTHR24169">
    <property type="entry name" value="NUCLEAR FACTOR NF-KAPPA-B PROTEIN"/>
    <property type="match status" value="1"/>
</dbReference>
<dbReference type="GO" id="GO:0005634">
    <property type="term" value="C:nucleus"/>
    <property type="evidence" value="ECO:0007669"/>
    <property type="project" value="TreeGrafter"/>
</dbReference>
<keyword evidence="4" id="KW-1185">Reference proteome</keyword>
<dbReference type="InterPro" id="IPR014756">
    <property type="entry name" value="Ig_E-set"/>
</dbReference>
<dbReference type="AlphaFoldDB" id="A0A9P0BDC9"/>
<organism evidence="3 4">
    <name type="scientific">Brassicogethes aeneus</name>
    <name type="common">Rape pollen beetle</name>
    <name type="synonym">Meligethes aeneus</name>
    <dbReference type="NCBI Taxonomy" id="1431903"/>
    <lineage>
        <taxon>Eukaryota</taxon>
        <taxon>Metazoa</taxon>
        <taxon>Ecdysozoa</taxon>
        <taxon>Arthropoda</taxon>
        <taxon>Hexapoda</taxon>
        <taxon>Insecta</taxon>
        <taxon>Pterygota</taxon>
        <taxon>Neoptera</taxon>
        <taxon>Endopterygota</taxon>
        <taxon>Coleoptera</taxon>
        <taxon>Polyphaga</taxon>
        <taxon>Cucujiformia</taxon>
        <taxon>Nitidulidae</taxon>
        <taxon>Meligethinae</taxon>
        <taxon>Brassicogethes</taxon>
    </lineage>
</organism>
<evidence type="ECO:0000313" key="4">
    <source>
        <dbReference type="Proteomes" id="UP001154078"/>
    </source>
</evidence>
<name>A0A9P0BDC9_BRAAE</name>
<feature type="compositionally biased region" description="Polar residues" evidence="1">
    <location>
        <begin position="49"/>
        <end position="65"/>
    </location>
</feature>
<dbReference type="Gene3D" id="2.60.40.10">
    <property type="entry name" value="Immunoglobulins"/>
    <property type="match status" value="1"/>
</dbReference>
<dbReference type="GO" id="GO:0038061">
    <property type="term" value="P:non-canonical NF-kappaB signal transduction"/>
    <property type="evidence" value="ECO:0007669"/>
    <property type="project" value="TreeGrafter"/>
</dbReference>
<accession>A0A9P0BDC9</accession>
<feature type="domain" description="RHD" evidence="2">
    <location>
        <begin position="70"/>
        <end position="251"/>
    </location>
</feature>
<dbReference type="GO" id="GO:0048731">
    <property type="term" value="P:system development"/>
    <property type="evidence" value="ECO:0007669"/>
    <property type="project" value="UniProtKB-ARBA"/>
</dbReference>
<dbReference type="EMBL" id="OV121138">
    <property type="protein sequence ID" value="CAH0560654.1"/>
    <property type="molecule type" value="Genomic_DNA"/>
</dbReference>
<protein>
    <recommendedName>
        <fullName evidence="2">RHD domain-containing protein</fullName>
    </recommendedName>
</protein>
<dbReference type="GO" id="GO:0007249">
    <property type="term" value="P:canonical NF-kappaB signal transduction"/>
    <property type="evidence" value="ECO:0007669"/>
    <property type="project" value="TreeGrafter"/>
</dbReference>
<dbReference type="GO" id="GO:0045944">
    <property type="term" value="P:positive regulation of transcription by RNA polymerase II"/>
    <property type="evidence" value="ECO:0007669"/>
    <property type="project" value="TreeGrafter"/>
</dbReference>
<dbReference type="Gene3D" id="2.60.40.340">
    <property type="entry name" value="Rel homology domain (RHD), DNA-binding domain"/>
    <property type="match status" value="1"/>
</dbReference>
<dbReference type="PROSITE" id="PS50254">
    <property type="entry name" value="REL_2"/>
    <property type="match status" value="1"/>
</dbReference>
<evidence type="ECO:0000313" key="3">
    <source>
        <dbReference type="EMBL" id="CAH0560654.1"/>
    </source>
</evidence>
<dbReference type="GO" id="GO:0048468">
    <property type="term" value="P:cell development"/>
    <property type="evidence" value="ECO:0007669"/>
    <property type="project" value="UniProtKB-ARBA"/>
</dbReference>
<dbReference type="PROSITE" id="PS01204">
    <property type="entry name" value="REL_1"/>
    <property type="match status" value="1"/>
</dbReference>
<dbReference type="GO" id="GO:0045087">
    <property type="term" value="P:innate immune response"/>
    <property type="evidence" value="ECO:0007669"/>
    <property type="project" value="TreeGrafter"/>
</dbReference>
<dbReference type="SUPFAM" id="SSF49417">
    <property type="entry name" value="p53-like transcription factors"/>
    <property type="match status" value="1"/>
</dbReference>
<dbReference type="InterPro" id="IPR000451">
    <property type="entry name" value="NFkB/Dor"/>
</dbReference>
<dbReference type="GO" id="GO:0000978">
    <property type="term" value="F:RNA polymerase II cis-regulatory region sequence-specific DNA binding"/>
    <property type="evidence" value="ECO:0007669"/>
    <property type="project" value="TreeGrafter"/>
</dbReference>
<proteinExistence type="predicted"/>
<dbReference type="GO" id="GO:0034097">
    <property type="term" value="P:response to cytokine"/>
    <property type="evidence" value="ECO:0007669"/>
    <property type="project" value="TreeGrafter"/>
</dbReference>
<sequence length="577" mass="64784">MEENDLENVVNDQGVQNENINISDVIEIIETDPDFRESPNKTKMFSGGQDITNNNSHRQPSQSNRVRCGRSDYQVKIVEQPASKALRFRYLCEGRSAGSIPGASSTQENKTYPAIKVVGKPAKKAVVVVSCVTKDAPHKPHPHNLVGREGCKKGVCTMEIPAETMSVTFTNLGIQCVKKKDIESALREREELRVDPFRTGFSHRNQPTSIDLNIVRLCFQVFLVEDGKNDKYSVPLAPVVSEPIYDKKSMNDLSIIKLSDCVSYVDGGRKDIILLCEKVAKEDIQVRFYEEVGGQIVWEALADIQPAQVHKQHAIWFKTPRYKTLDVTEAVNVHLQLRRPSDGATSESRPFQLLPLDSGKKGAKKRIFESDYNEIIEHDPIYRNIPSIKHEPRDPTPPYKSPMYPVPSPDLNFPSTVDMLNVPFNPCIPQMGTSPIPMEQQWQTPYMENNLPQMNLVPSTWDQPSTSKSPQVPMAQWNIQSIPNIPATSNQQQPINVYVPVGQQQWTAGNSGPPAKTNILDMDSQQINNSDLNDMNLGNITDLTNLSLSEIEPEPITSDSLTNLYNSRADELINFKH</sequence>
<dbReference type="GO" id="GO:0000981">
    <property type="term" value="F:DNA-binding transcription factor activity, RNA polymerase II-specific"/>
    <property type="evidence" value="ECO:0007669"/>
    <property type="project" value="TreeGrafter"/>
</dbReference>
<evidence type="ECO:0000259" key="2">
    <source>
        <dbReference type="PROSITE" id="PS50254"/>
    </source>
</evidence>